<dbReference type="PANTHER" id="PTHR43442">
    <property type="entry name" value="GLUCONOKINASE-RELATED"/>
    <property type="match status" value="1"/>
</dbReference>
<comment type="catalytic activity">
    <reaction evidence="9 10">
        <text>D-gluconate + ATP = 6-phospho-D-gluconate + ADP + H(+)</text>
        <dbReference type="Rhea" id="RHEA:19433"/>
        <dbReference type="ChEBI" id="CHEBI:15378"/>
        <dbReference type="ChEBI" id="CHEBI:18391"/>
        <dbReference type="ChEBI" id="CHEBI:30616"/>
        <dbReference type="ChEBI" id="CHEBI:58759"/>
        <dbReference type="ChEBI" id="CHEBI:456216"/>
        <dbReference type="EC" id="2.7.1.12"/>
    </reaction>
</comment>
<dbReference type="Gene3D" id="3.40.50.300">
    <property type="entry name" value="P-loop containing nucleotide triphosphate hydrolases"/>
    <property type="match status" value="1"/>
</dbReference>
<accession>A0A5A7NSQ4</accession>
<dbReference type="GO" id="GO:0005737">
    <property type="term" value="C:cytoplasm"/>
    <property type="evidence" value="ECO:0007669"/>
    <property type="project" value="TreeGrafter"/>
</dbReference>
<keyword evidence="12" id="KW-1185">Reference proteome</keyword>
<dbReference type="GO" id="GO:0019521">
    <property type="term" value="P:D-gluconate metabolic process"/>
    <property type="evidence" value="ECO:0007669"/>
    <property type="project" value="UniProtKB-KW"/>
</dbReference>
<dbReference type="SUPFAM" id="SSF52540">
    <property type="entry name" value="P-loop containing nucleoside triphosphate hydrolases"/>
    <property type="match status" value="1"/>
</dbReference>
<dbReference type="CDD" id="cd02021">
    <property type="entry name" value="GntK"/>
    <property type="match status" value="1"/>
</dbReference>
<dbReference type="AlphaFoldDB" id="A0A5A7NSQ4"/>
<name>A0A5A7NSQ4_9MICC</name>
<dbReference type="EC" id="2.7.1.12" evidence="3 10"/>
<dbReference type="NCBIfam" id="TIGR01313">
    <property type="entry name" value="therm_gnt_kin"/>
    <property type="match status" value="1"/>
</dbReference>
<evidence type="ECO:0000256" key="5">
    <source>
        <dbReference type="ARBA" id="ARBA00022741"/>
    </source>
</evidence>
<dbReference type="PANTHER" id="PTHR43442:SF3">
    <property type="entry name" value="GLUCONOKINASE-RELATED"/>
    <property type="match status" value="1"/>
</dbReference>
<reference evidence="11 12" key="1">
    <citation type="submission" date="2019-09" db="EMBL/GenBank/DDBJ databases">
        <title>Arthrobacter zafarii sp. nov., a moderately thermotolerant and halotolerant actinobacterium isolated from Cholistan desert soil of Pakistan.</title>
        <authorList>
            <person name="Amin A."/>
            <person name="Ahmed I."/>
            <person name="Khalid N."/>
            <person name="Schumann P."/>
            <person name="Busse H.J."/>
            <person name="Khan I.U."/>
            <person name="Li S."/>
            <person name="Li W.J."/>
        </authorList>
    </citation>
    <scope>NUCLEOTIDE SEQUENCE [LARGE SCALE GENOMIC DNA]</scope>
    <source>
        <strain evidence="11 12">NCCP-1664</strain>
    </source>
</reference>
<dbReference type="FunFam" id="3.40.50.300:FF:000522">
    <property type="entry name" value="Gluconokinase"/>
    <property type="match status" value="1"/>
</dbReference>
<dbReference type="Pfam" id="PF13671">
    <property type="entry name" value="AAA_33"/>
    <property type="match status" value="1"/>
</dbReference>
<dbReference type="GO" id="GO:0046316">
    <property type="term" value="F:gluconokinase activity"/>
    <property type="evidence" value="ECO:0007669"/>
    <property type="project" value="UniProtKB-EC"/>
</dbReference>
<dbReference type="InterPro" id="IPR027417">
    <property type="entry name" value="P-loop_NTPase"/>
</dbReference>
<keyword evidence="4 10" id="KW-0808">Transferase</keyword>
<evidence type="ECO:0000313" key="11">
    <source>
        <dbReference type="EMBL" id="GER23810.1"/>
    </source>
</evidence>
<evidence type="ECO:0000313" key="12">
    <source>
        <dbReference type="Proteomes" id="UP000325307"/>
    </source>
</evidence>
<evidence type="ECO:0000256" key="7">
    <source>
        <dbReference type="ARBA" id="ARBA00022840"/>
    </source>
</evidence>
<keyword evidence="7 10" id="KW-0067">ATP-binding</keyword>
<comment type="caution">
    <text evidence="11">The sequence shown here is derived from an EMBL/GenBank/DDBJ whole genome shotgun (WGS) entry which is preliminary data.</text>
</comment>
<comment type="similarity">
    <text evidence="2 10">Belongs to the gluconokinase GntK/GntV family.</text>
</comment>
<protein>
    <recommendedName>
        <fullName evidence="3 10">Gluconokinase</fullName>
        <ecNumber evidence="3 10">2.7.1.12</ecNumber>
    </recommendedName>
</protein>
<keyword evidence="8" id="KW-0311">Gluconate utilization</keyword>
<dbReference type="InterPro" id="IPR006001">
    <property type="entry name" value="Therm_gnt_kin"/>
</dbReference>
<sequence length="174" mass="19060">MVMGVSGSGKTTLATLLGERLGWVTAEADDFHPQANIAKMASGRPLDDADRWMWLSAIRDWMSGHSAPETGTVVTCSALRRRYRDLLRQAEGVVRFIHVTGDPSTIARRVERRSGHFMPPALLPSQLQALEPLDADEDGITLPNNTTPQDLADRALAALGLQPRFPRTGPHARN</sequence>
<evidence type="ECO:0000256" key="10">
    <source>
        <dbReference type="RuleBase" id="RU363066"/>
    </source>
</evidence>
<keyword evidence="5 10" id="KW-0547">Nucleotide-binding</keyword>
<evidence type="ECO:0000256" key="3">
    <source>
        <dbReference type="ARBA" id="ARBA00012054"/>
    </source>
</evidence>
<dbReference type="Proteomes" id="UP000325307">
    <property type="component" value="Unassembled WGS sequence"/>
</dbReference>
<dbReference type="GO" id="GO:0005524">
    <property type="term" value="F:ATP binding"/>
    <property type="evidence" value="ECO:0007669"/>
    <property type="project" value="UniProtKB-KW"/>
</dbReference>
<evidence type="ECO:0000256" key="8">
    <source>
        <dbReference type="ARBA" id="ARBA00023064"/>
    </source>
</evidence>
<evidence type="ECO:0000256" key="9">
    <source>
        <dbReference type="ARBA" id="ARBA00048090"/>
    </source>
</evidence>
<proteinExistence type="inferred from homology"/>
<evidence type="ECO:0000256" key="1">
    <source>
        <dbReference type="ARBA" id="ARBA00004761"/>
    </source>
</evidence>
<keyword evidence="6 10" id="KW-0418">Kinase</keyword>
<gene>
    <name evidence="11" type="ORF">NCCP1664_23050</name>
</gene>
<comment type="pathway">
    <text evidence="1">Carbohydrate acid metabolism.</text>
</comment>
<dbReference type="EMBL" id="BKDJ01000012">
    <property type="protein sequence ID" value="GER23810.1"/>
    <property type="molecule type" value="Genomic_DNA"/>
</dbReference>
<evidence type="ECO:0000256" key="2">
    <source>
        <dbReference type="ARBA" id="ARBA00008420"/>
    </source>
</evidence>
<evidence type="ECO:0000256" key="6">
    <source>
        <dbReference type="ARBA" id="ARBA00022777"/>
    </source>
</evidence>
<organism evidence="11 12">
    <name type="scientific">Zafaria cholistanensis</name>
    <dbReference type="NCBI Taxonomy" id="1682741"/>
    <lineage>
        <taxon>Bacteria</taxon>
        <taxon>Bacillati</taxon>
        <taxon>Actinomycetota</taxon>
        <taxon>Actinomycetes</taxon>
        <taxon>Micrococcales</taxon>
        <taxon>Micrococcaceae</taxon>
        <taxon>Zafaria</taxon>
    </lineage>
</organism>
<evidence type="ECO:0000256" key="4">
    <source>
        <dbReference type="ARBA" id="ARBA00022679"/>
    </source>
</evidence>